<gene>
    <name evidence="8" type="ORF">BK826_05625</name>
</gene>
<reference evidence="8 9" key="1">
    <citation type="submission" date="2016-10" db="EMBL/GenBank/DDBJ databases">
        <title>Draft genome sequence of strain LCT isolated from the Shenzhou X spacecraft of China.</title>
        <authorList>
            <person name="Huang B."/>
        </authorList>
    </citation>
    <scope>NUCLEOTIDE SEQUENCE [LARGE SCALE GENOMIC DNA]</scope>
    <source>
        <strain evidence="8 9">LCT-H5</strain>
    </source>
</reference>
<dbReference type="Proteomes" id="UP000179540">
    <property type="component" value="Unassembled WGS sequence"/>
</dbReference>
<feature type="transmembrane region" description="Helical" evidence="6">
    <location>
        <begin position="94"/>
        <end position="115"/>
    </location>
</feature>
<dbReference type="Pfam" id="PF13515">
    <property type="entry name" value="FUSC_2"/>
    <property type="match status" value="1"/>
</dbReference>
<feature type="transmembrane region" description="Helical" evidence="6">
    <location>
        <begin position="70"/>
        <end position="88"/>
    </location>
</feature>
<evidence type="ECO:0000256" key="6">
    <source>
        <dbReference type="SAM" id="Phobius"/>
    </source>
</evidence>
<dbReference type="RefSeq" id="WP_075514771.1">
    <property type="nucleotide sequence ID" value="NZ_MODZ01000006.1"/>
</dbReference>
<accession>A0A1S2N0J4</accession>
<evidence type="ECO:0000259" key="7">
    <source>
        <dbReference type="Pfam" id="PF13515"/>
    </source>
</evidence>
<evidence type="ECO:0000256" key="1">
    <source>
        <dbReference type="ARBA" id="ARBA00004141"/>
    </source>
</evidence>
<evidence type="ECO:0000256" key="3">
    <source>
        <dbReference type="ARBA" id="ARBA00022989"/>
    </source>
</evidence>
<feature type="compositionally biased region" description="Polar residues" evidence="5">
    <location>
        <begin position="353"/>
        <end position="366"/>
    </location>
</feature>
<feature type="transmembrane region" description="Helical" evidence="6">
    <location>
        <begin position="145"/>
        <end position="166"/>
    </location>
</feature>
<feature type="transmembrane region" description="Helical" evidence="6">
    <location>
        <begin position="283"/>
        <end position="301"/>
    </location>
</feature>
<feature type="transmembrane region" description="Helical" evidence="6">
    <location>
        <begin position="236"/>
        <end position="254"/>
    </location>
</feature>
<proteinExistence type="predicted"/>
<dbReference type="InterPro" id="IPR049453">
    <property type="entry name" value="Memb_transporter_dom"/>
</dbReference>
<feature type="domain" description="Integral membrane bound transporter" evidence="7">
    <location>
        <begin position="200"/>
        <end position="325"/>
    </location>
</feature>
<evidence type="ECO:0000313" key="9">
    <source>
        <dbReference type="Proteomes" id="UP000179540"/>
    </source>
</evidence>
<protein>
    <recommendedName>
        <fullName evidence="7">Integral membrane bound transporter domain-containing protein</fullName>
    </recommendedName>
</protein>
<evidence type="ECO:0000313" key="8">
    <source>
        <dbReference type="EMBL" id="OIJ35841.1"/>
    </source>
</evidence>
<keyword evidence="2 6" id="KW-0812">Transmembrane</keyword>
<feature type="transmembrane region" description="Helical" evidence="6">
    <location>
        <begin position="34"/>
        <end position="58"/>
    </location>
</feature>
<organism evidence="8 9">
    <name type="scientific">Rothia kristinae</name>
    <dbReference type="NCBI Taxonomy" id="37923"/>
    <lineage>
        <taxon>Bacteria</taxon>
        <taxon>Bacillati</taxon>
        <taxon>Actinomycetota</taxon>
        <taxon>Actinomycetes</taxon>
        <taxon>Micrococcales</taxon>
        <taxon>Micrococcaceae</taxon>
        <taxon>Rothia</taxon>
    </lineage>
</organism>
<feature type="region of interest" description="Disordered" evidence="5">
    <location>
        <begin position="336"/>
        <end position="373"/>
    </location>
</feature>
<dbReference type="GO" id="GO:0016020">
    <property type="term" value="C:membrane"/>
    <property type="evidence" value="ECO:0007669"/>
    <property type="project" value="UniProtKB-SubCell"/>
</dbReference>
<sequence>MPTGPLHQLVRFAPPTQDHVPAVRIALTVGLPQLLLLALGRLDLSIYAAFGAFTAIYGRQEAPGLRLRHQCQAALMLLACIALGLGLSRVHADPWLVVAVCGLVAGGGAVLTAVLRLRPAGSTFLIFAAGAIGSIPQPASWAQGLGTAAATAAWSVLAGLAGALLGEGRRGHVAPPPGPHGMDRRRAARYGLMFFLAPLIAGLLGQASGLSHSYWAMVAAAAAIAGPNSRARLHRAVQRVVGTFGGVLITAFVLSQQPRAWHLVVWVIIFQFLTETYVLRNYAFATLFITPLALLMLQLGHPSSVGTVLTARLAETAIGGAVAIVLVLLTRTREERRADPRERTGRIRGGTQRPETASDTAPSAPTRTPEEPR</sequence>
<comment type="caution">
    <text evidence="8">The sequence shown here is derived from an EMBL/GenBank/DDBJ whole genome shotgun (WGS) entry which is preliminary data.</text>
</comment>
<evidence type="ECO:0000256" key="2">
    <source>
        <dbReference type="ARBA" id="ARBA00022692"/>
    </source>
</evidence>
<feature type="transmembrane region" description="Helical" evidence="6">
    <location>
        <begin position="187"/>
        <end position="207"/>
    </location>
</feature>
<dbReference type="EMBL" id="MODZ01000006">
    <property type="protein sequence ID" value="OIJ35841.1"/>
    <property type="molecule type" value="Genomic_DNA"/>
</dbReference>
<name>A0A1S2N0J4_9MICC</name>
<evidence type="ECO:0000256" key="4">
    <source>
        <dbReference type="ARBA" id="ARBA00023136"/>
    </source>
</evidence>
<evidence type="ECO:0000256" key="5">
    <source>
        <dbReference type="SAM" id="MobiDB-lite"/>
    </source>
</evidence>
<dbReference type="AlphaFoldDB" id="A0A1S2N0J4"/>
<feature type="transmembrane region" description="Helical" evidence="6">
    <location>
        <begin position="313"/>
        <end position="331"/>
    </location>
</feature>
<keyword evidence="4 6" id="KW-0472">Membrane</keyword>
<feature type="compositionally biased region" description="Basic and acidic residues" evidence="5">
    <location>
        <begin position="336"/>
        <end position="345"/>
    </location>
</feature>
<comment type="subcellular location">
    <subcellularLocation>
        <location evidence="1">Membrane</location>
        <topology evidence="1">Multi-pass membrane protein</topology>
    </subcellularLocation>
</comment>
<keyword evidence="3 6" id="KW-1133">Transmembrane helix</keyword>